<keyword evidence="4" id="KW-1185">Reference proteome</keyword>
<dbReference type="EMBL" id="KN847494">
    <property type="protein sequence ID" value="KIW17670.1"/>
    <property type="molecule type" value="Genomic_DNA"/>
</dbReference>
<accession>A0A0D2BGB1</accession>
<keyword evidence="2" id="KW-1133">Transmembrane helix</keyword>
<organism evidence="3 4">
    <name type="scientific">Exophiala spinifera</name>
    <dbReference type="NCBI Taxonomy" id="91928"/>
    <lineage>
        <taxon>Eukaryota</taxon>
        <taxon>Fungi</taxon>
        <taxon>Dikarya</taxon>
        <taxon>Ascomycota</taxon>
        <taxon>Pezizomycotina</taxon>
        <taxon>Eurotiomycetes</taxon>
        <taxon>Chaetothyriomycetidae</taxon>
        <taxon>Chaetothyriales</taxon>
        <taxon>Herpotrichiellaceae</taxon>
        <taxon>Exophiala</taxon>
    </lineage>
</organism>
<evidence type="ECO:0000256" key="1">
    <source>
        <dbReference type="SAM" id="MobiDB-lite"/>
    </source>
</evidence>
<dbReference type="Proteomes" id="UP000053328">
    <property type="component" value="Unassembled WGS sequence"/>
</dbReference>
<sequence>MEHNKMDASATGTDDYDPCANAKVTSPFYTYNHDSPRPSFDVNLKSFPQVTLQDLEAGGDGTTPSLSPTVTQEKRDAQQKNIREQAGGSGGRLVNKSWRFWHGPQKQQCMTKPKQRGCAWLKQMPKRQRIMVKVLIALVIVGAMVGIAVGITAAVHGGVYKNNNSTTSID</sequence>
<dbReference type="HOGENOM" id="CLU_113795_0_0_1"/>
<feature type="compositionally biased region" description="Basic and acidic residues" evidence="1">
    <location>
        <begin position="72"/>
        <end position="83"/>
    </location>
</feature>
<proteinExistence type="predicted"/>
<keyword evidence="2" id="KW-0812">Transmembrane</keyword>
<reference evidence="3 4" key="1">
    <citation type="submission" date="2015-01" db="EMBL/GenBank/DDBJ databases">
        <title>The Genome Sequence of Exophiala spinifera CBS89968.</title>
        <authorList>
            <consortium name="The Broad Institute Genomics Platform"/>
            <person name="Cuomo C."/>
            <person name="de Hoog S."/>
            <person name="Gorbushina A."/>
            <person name="Stielow B."/>
            <person name="Teixiera M."/>
            <person name="Abouelleil A."/>
            <person name="Chapman S.B."/>
            <person name="Priest M."/>
            <person name="Young S.K."/>
            <person name="Wortman J."/>
            <person name="Nusbaum C."/>
            <person name="Birren B."/>
        </authorList>
    </citation>
    <scope>NUCLEOTIDE SEQUENCE [LARGE SCALE GENOMIC DNA]</scope>
    <source>
        <strain evidence="3 4">CBS 89968</strain>
    </source>
</reference>
<dbReference type="GeneID" id="27331948"/>
<dbReference type="AlphaFoldDB" id="A0A0D2BGB1"/>
<dbReference type="RefSeq" id="XP_016237886.1">
    <property type="nucleotide sequence ID" value="XM_016379209.1"/>
</dbReference>
<dbReference type="OrthoDB" id="5387214at2759"/>
<gene>
    <name evidence="3" type="ORF">PV08_04865</name>
</gene>
<feature type="compositionally biased region" description="Polar residues" evidence="1">
    <location>
        <begin position="62"/>
        <end position="71"/>
    </location>
</feature>
<protein>
    <submittedName>
        <fullName evidence="3">Uncharacterized protein</fullName>
    </submittedName>
</protein>
<evidence type="ECO:0000256" key="2">
    <source>
        <dbReference type="SAM" id="Phobius"/>
    </source>
</evidence>
<feature type="transmembrane region" description="Helical" evidence="2">
    <location>
        <begin position="130"/>
        <end position="155"/>
    </location>
</feature>
<feature type="region of interest" description="Disordered" evidence="1">
    <location>
        <begin position="55"/>
        <end position="95"/>
    </location>
</feature>
<dbReference type="VEuPathDB" id="FungiDB:PV08_04865"/>
<evidence type="ECO:0000313" key="3">
    <source>
        <dbReference type="EMBL" id="KIW17670.1"/>
    </source>
</evidence>
<keyword evidence="2" id="KW-0472">Membrane</keyword>
<evidence type="ECO:0000313" key="4">
    <source>
        <dbReference type="Proteomes" id="UP000053328"/>
    </source>
</evidence>
<name>A0A0D2BGB1_9EURO</name>